<keyword evidence="1" id="KW-1133">Transmembrane helix</keyword>
<feature type="transmembrane region" description="Helical" evidence="1">
    <location>
        <begin position="230"/>
        <end position="252"/>
    </location>
</feature>
<reference evidence="2 3" key="1">
    <citation type="submission" date="2021-05" db="EMBL/GenBank/DDBJ databases">
        <title>Novel Bacillus species.</title>
        <authorList>
            <person name="Liu G."/>
        </authorList>
    </citation>
    <scope>NUCLEOTIDE SEQUENCE [LARGE SCALE GENOMIC DNA]</scope>
    <source>
        <strain evidence="2 3">FJAT-49682</strain>
    </source>
</reference>
<organism evidence="2 3">
    <name type="scientific">Lederbergia citrea</name>
    <dbReference type="NCBI Taxonomy" id="2833581"/>
    <lineage>
        <taxon>Bacteria</taxon>
        <taxon>Bacillati</taxon>
        <taxon>Bacillota</taxon>
        <taxon>Bacilli</taxon>
        <taxon>Bacillales</taxon>
        <taxon>Bacillaceae</taxon>
        <taxon>Lederbergia</taxon>
    </lineage>
</organism>
<keyword evidence="1" id="KW-0812">Transmembrane</keyword>
<comment type="caution">
    <text evidence="2">The sequence shown here is derived from an EMBL/GenBank/DDBJ whole genome shotgun (WGS) entry which is preliminary data.</text>
</comment>
<dbReference type="AlphaFoldDB" id="A0A942UNT4"/>
<feature type="transmembrane region" description="Helical" evidence="1">
    <location>
        <begin position="21"/>
        <end position="41"/>
    </location>
</feature>
<keyword evidence="3" id="KW-1185">Reference proteome</keyword>
<dbReference type="GO" id="GO:0005886">
    <property type="term" value="C:plasma membrane"/>
    <property type="evidence" value="ECO:0007669"/>
    <property type="project" value="UniProtKB-SubCell"/>
</dbReference>
<evidence type="ECO:0000313" key="3">
    <source>
        <dbReference type="Proteomes" id="UP000676456"/>
    </source>
</evidence>
<dbReference type="PANTHER" id="PTHR37305:SF1">
    <property type="entry name" value="MEMBRANE PROTEIN"/>
    <property type="match status" value="1"/>
</dbReference>
<keyword evidence="1" id="KW-0472">Membrane</keyword>
<evidence type="ECO:0000313" key="2">
    <source>
        <dbReference type="EMBL" id="MBS4224105.1"/>
    </source>
</evidence>
<gene>
    <name evidence="2" type="ORF">KHA91_15395</name>
</gene>
<dbReference type="EMBL" id="JAGYPN010000003">
    <property type="protein sequence ID" value="MBS4224105.1"/>
    <property type="molecule type" value="Genomic_DNA"/>
</dbReference>
<accession>A0A942UNT4</accession>
<dbReference type="RefSeq" id="WP_213099155.1">
    <property type="nucleotide sequence ID" value="NZ_JAGYPK010000003.1"/>
</dbReference>
<feature type="transmembrane region" description="Helical" evidence="1">
    <location>
        <begin position="182"/>
        <end position="202"/>
    </location>
</feature>
<dbReference type="PANTHER" id="PTHR37305">
    <property type="entry name" value="INTEGRAL MEMBRANE PROTEIN-RELATED"/>
    <property type="match status" value="1"/>
</dbReference>
<feature type="transmembrane region" description="Helical" evidence="1">
    <location>
        <begin position="153"/>
        <end position="175"/>
    </location>
</feature>
<evidence type="ECO:0000256" key="1">
    <source>
        <dbReference type="SAM" id="Phobius"/>
    </source>
</evidence>
<name>A0A942UNT4_9BACI</name>
<dbReference type="GO" id="GO:0140359">
    <property type="term" value="F:ABC-type transporter activity"/>
    <property type="evidence" value="ECO:0007669"/>
    <property type="project" value="InterPro"/>
</dbReference>
<protein>
    <submittedName>
        <fullName evidence="2">ABC transporter permease subunit</fullName>
    </submittedName>
</protein>
<proteinExistence type="predicted"/>
<dbReference type="Proteomes" id="UP000676456">
    <property type="component" value="Unassembled WGS sequence"/>
</dbReference>
<feature type="transmembrane region" description="Helical" evidence="1">
    <location>
        <begin position="76"/>
        <end position="94"/>
    </location>
</feature>
<feature type="transmembrane region" description="Helical" evidence="1">
    <location>
        <begin position="115"/>
        <end position="141"/>
    </location>
</feature>
<dbReference type="Pfam" id="PF12679">
    <property type="entry name" value="ABC2_membrane_2"/>
    <property type="match status" value="1"/>
</dbReference>
<sequence>MKQFRVLFKKEWMEAVRDLRWIWMPIVFILIGIMEPITTFYTPQIIEQFGSLPEGTIIEIPLPTAKDVLVSTAGQYNLLGVLVIVLAFMGILAGERKSGTAAMVLVKPVSFKAFVAAKWLHGVLLVWVSFLLGMSMSWYYTDRLFGLVPVSDFFTGSLSFGLWLTFIFTIILFFSSFSPKPGIAAFGALATVIVLTMLSSILPEKFNWSPFALPTYASKFWLAEPTEKQLYVALIITIILIYGLIILSINMFKRKELA</sequence>